<dbReference type="GO" id="GO:0016020">
    <property type="term" value="C:membrane"/>
    <property type="evidence" value="ECO:0007669"/>
    <property type="project" value="UniProtKB-SubCell"/>
</dbReference>
<dbReference type="Pfam" id="PF13947">
    <property type="entry name" value="GUB_WAK_bind"/>
    <property type="match status" value="1"/>
</dbReference>
<dbReference type="EMBL" id="PKPP01005993">
    <property type="protein sequence ID" value="PWA58099.1"/>
    <property type="molecule type" value="Genomic_DNA"/>
</dbReference>
<name>A0A2U1MA23_ARTAN</name>
<dbReference type="GO" id="GO:0016301">
    <property type="term" value="F:kinase activity"/>
    <property type="evidence" value="ECO:0007669"/>
    <property type="project" value="UniProtKB-KW"/>
</dbReference>
<gene>
    <name evidence="4" type="ORF">CTI12_AA404530</name>
</gene>
<comment type="caution">
    <text evidence="4">The sequence shown here is derived from an EMBL/GenBank/DDBJ whole genome shotgun (WGS) entry which is preliminary data.</text>
</comment>
<proteinExistence type="predicted"/>
<organism evidence="4 5">
    <name type="scientific">Artemisia annua</name>
    <name type="common">Sweet wormwood</name>
    <dbReference type="NCBI Taxonomy" id="35608"/>
    <lineage>
        <taxon>Eukaryota</taxon>
        <taxon>Viridiplantae</taxon>
        <taxon>Streptophyta</taxon>
        <taxon>Embryophyta</taxon>
        <taxon>Tracheophyta</taxon>
        <taxon>Spermatophyta</taxon>
        <taxon>Magnoliopsida</taxon>
        <taxon>eudicotyledons</taxon>
        <taxon>Gunneridae</taxon>
        <taxon>Pentapetalae</taxon>
        <taxon>asterids</taxon>
        <taxon>campanulids</taxon>
        <taxon>Asterales</taxon>
        <taxon>Asteraceae</taxon>
        <taxon>Asteroideae</taxon>
        <taxon>Anthemideae</taxon>
        <taxon>Artemisiinae</taxon>
        <taxon>Artemisia</taxon>
    </lineage>
</organism>
<dbReference type="AlphaFoldDB" id="A0A2U1MA23"/>
<dbReference type="OrthoDB" id="1747169at2759"/>
<accession>A0A2U1MA23</accession>
<evidence type="ECO:0000313" key="4">
    <source>
        <dbReference type="EMBL" id="PWA58099.1"/>
    </source>
</evidence>
<evidence type="ECO:0000256" key="2">
    <source>
        <dbReference type="ARBA" id="ARBA00022729"/>
    </source>
</evidence>
<evidence type="ECO:0000313" key="5">
    <source>
        <dbReference type="Proteomes" id="UP000245207"/>
    </source>
</evidence>
<keyword evidence="4" id="KW-0808">Transferase</keyword>
<sequence length="122" mass="13768">MTIASKAKPGCQERCSNITIPYPYGIGPGCYMDKPFEVFCNASSQDLVPALRFVNNHEFSILEIFHEVTVGAMIAEKDYIPPFFPSIEHIYPVPVVLNWIIGQGTCRQVRRRGDYVDRTVNA</sequence>
<feature type="domain" description="Wall-associated receptor kinase galacturonan-binding" evidence="3">
    <location>
        <begin position="11"/>
        <end position="67"/>
    </location>
</feature>
<comment type="subcellular location">
    <subcellularLocation>
        <location evidence="1">Membrane</location>
        <topology evidence="1">Single-pass membrane protein</topology>
    </subcellularLocation>
</comment>
<dbReference type="PANTHER" id="PTHR33491">
    <property type="entry name" value="OSJNBA0016N04.9 PROTEIN"/>
    <property type="match status" value="1"/>
</dbReference>
<evidence type="ECO:0000256" key="1">
    <source>
        <dbReference type="ARBA" id="ARBA00004167"/>
    </source>
</evidence>
<dbReference type="InterPro" id="IPR025287">
    <property type="entry name" value="WAK_GUB"/>
</dbReference>
<keyword evidence="4" id="KW-0675">Receptor</keyword>
<keyword evidence="2" id="KW-0732">Signal</keyword>
<reference evidence="4 5" key="1">
    <citation type="journal article" date="2018" name="Mol. Plant">
        <title>The genome of Artemisia annua provides insight into the evolution of Asteraceae family and artemisinin biosynthesis.</title>
        <authorList>
            <person name="Shen Q."/>
            <person name="Zhang L."/>
            <person name="Liao Z."/>
            <person name="Wang S."/>
            <person name="Yan T."/>
            <person name="Shi P."/>
            <person name="Liu M."/>
            <person name="Fu X."/>
            <person name="Pan Q."/>
            <person name="Wang Y."/>
            <person name="Lv Z."/>
            <person name="Lu X."/>
            <person name="Zhang F."/>
            <person name="Jiang W."/>
            <person name="Ma Y."/>
            <person name="Chen M."/>
            <person name="Hao X."/>
            <person name="Li L."/>
            <person name="Tang Y."/>
            <person name="Lv G."/>
            <person name="Zhou Y."/>
            <person name="Sun X."/>
            <person name="Brodelius P.E."/>
            <person name="Rose J.K.C."/>
            <person name="Tang K."/>
        </authorList>
    </citation>
    <scope>NUCLEOTIDE SEQUENCE [LARGE SCALE GENOMIC DNA]</scope>
    <source>
        <strain evidence="5">cv. Huhao1</strain>
        <tissue evidence="4">Leaf</tissue>
    </source>
</reference>
<keyword evidence="4" id="KW-0418">Kinase</keyword>
<protein>
    <submittedName>
        <fullName evidence="4">Wall-associated receptor kinase-like 8</fullName>
    </submittedName>
</protein>
<keyword evidence="5" id="KW-1185">Reference proteome</keyword>
<dbReference type="Proteomes" id="UP000245207">
    <property type="component" value="Unassembled WGS sequence"/>
</dbReference>
<evidence type="ECO:0000259" key="3">
    <source>
        <dbReference type="Pfam" id="PF13947"/>
    </source>
</evidence>
<dbReference type="GO" id="GO:0030247">
    <property type="term" value="F:polysaccharide binding"/>
    <property type="evidence" value="ECO:0007669"/>
    <property type="project" value="InterPro"/>
</dbReference>
<dbReference type="STRING" id="35608.A0A2U1MA23"/>